<organism evidence="1 2">
    <name type="scientific">Leptospira interrogans serogroup Icterohaemorrhagiae serovar copenhageni (strain Fiocruz L1-130)</name>
    <dbReference type="NCBI Taxonomy" id="267671"/>
    <lineage>
        <taxon>Bacteria</taxon>
        <taxon>Pseudomonadati</taxon>
        <taxon>Spirochaetota</taxon>
        <taxon>Spirochaetia</taxon>
        <taxon>Leptospirales</taxon>
        <taxon>Leptospiraceae</taxon>
        <taxon>Leptospira</taxon>
    </lineage>
</organism>
<evidence type="ECO:0000313" key="1">
    <source>
        <dbReference type="EMBL" id="AAS70993.1"/>
    </source>
</evidence>
<evidence type="ECO:0000313" key="2">
    <source>
        <dbReference type="Proteomes" id="UP000007037"/>
    </source>
</evidence>
<gene>
    <name evidence="1" type="ordered locus">LIC_12425</name>
</gene>
<dbReference type="AlphaFoldDB" id="Q72PP3"/>
<dbReference type="HOGENOM" id="CLU_081552_0_0_12"/>
<dbReference type="EMBL" id="AE016823">
    <property type="protein sequence ID" value="AAS70993.1"/>
    <property type="molecule type" value="Genomic_DNA"/>
</dbReference>
<dbReference type="Proteomes" id="UP000007037">
    <property type="component" value="Chromosome I"/>
</dbReference>
<reference evidence="1 2" key="1">
    <citation type="journal article" date="2004" name="J. Bacteriol.">
        <title>Comparative genomics of two Leptospira interrogans serovars reveals novel insights into physiology and pathogenesis.</title>
        <authorList>
            <person name="Nascimento A.L."/>
            <person name="Ko A.I."/>
            <person name="Martins E.A."/>
            <person name="Monteiro-Vitorello C.B."/>
            <person name="Ho P.L."/>
            <person name="Haake D.A."/>
            <person name="Verjovski-Almeida S."/>
            <person name="Hartskeerl R.A."/>
            <person name="Marques M.V."/>
            <person name="Oliveira M.C."/>
            <person name="Menck C.F."/>
            <person name="Leite L.C."/>
            <person name="Carrer H."/>
            <person name="Coutinho L.L."/>
            <person name="Degrave W.M."/>
            <person name="Dellagostin O.A."/>
            <person name="El-Dorry H."/>
            <person name="Ferro E.S."/>
            <person name="Ferro M.I."/>
            <person name="Furlan L.R."/>
            <person name="Gamberini M."/>
            <person name="Giglioti E.A."/>
            <person name="Goes-Neto A."/>
            <person name="Goldman G.H."/>
            <person name="Goldman M.H."/>
            <person name="Harakava R."/>
            <person name="Jeronimo S.M."/>
            <person name="Junqueira-De-Azevedo I.L."/>
            <person name="Kimura E.T."/>
            <person name="Kuramae E.E."/>
            <person name="Lemos E.G."/>
            <person name="Lemos M.V."/>
            <person name="Marino C.L."/>
            <person name="Nunes L.R."/>
            <person name="De Oliveira R.C."/>
            <person name="Pereira G.G."/>
            <person name="Reis M.S."/>
            <person name="Schriefer A."/>
            <person name="Siqueira W.J."/>
            <person name="Sommer P."/>
            <person name="Tsai S.M."/>
            <person name="Simpson A.J."/>
            <person name="Ferro J.A."/>
            <person name="Camargo L.E."/>
            <person name="Kitajima J.P."/>
            <person name="Setubal J.C."/>
            <person name="Van Sluys M.A."/>
        </authorList>
    </citation>
    <scope>NUCLEOTIDE SEQUENCE [LARGE SCALE GENOMIC DNA]</scope>
    <source>
        <strain evidence="1 2">Fiocruz L1-130</strain>
    </source>
</reference>
<sequence length="222" mass="26421">MEEVTKMYHSFLDEFDFIDYQTSFEFQKEMNRFLDQAKRLYPIKPKEALYLASACAEIALEASMNMDDTNHYTMDDLVKDVLEMIRKSVRKHPTLCDEIFEICLHLYQNKATQDFGRSDDYYDIIICLDLNSKQLKRLQKVLEQELNYAKDNPYRMERIIIEIYKLFKKFGQSKKGIDYFKKEAIYANSRNQYKRLIQIMKQIASSSKGKNSVSSLVKRLFP</sequence>
<proteinExistence type="predicted"/>
<accession>Q72PP3</accession>
<protein>
    <submittedName>
        <fullName evidence="1">Uncharacterized protein</fullName>
    </submittedName>
</protein>
<name>Q72PP3_LEPIC</name>
<dbReference type="KEGG" id="lic:LIC_12425"/>